<dbReference type="SUPFAM" id="SSF48403">
    <property type="entry name" value="Ankyrin repeat"/>
    <property type="match status" value="1"/>
</dbReference>
<comment type="caution">
    <text evidence="8">The sequence shown here is derived from an EMBL/GenBank/DDBJ whole genome shotgun (WGS) entry which is preliminary data.</text>
</comment>
<dbReference type="EMBL" id="WIQZ01000031">
    <property type="protein sequence ID" value="KAF3135845.1"/>
    <property type="molecule type" value="Genomic_DNA"/>
</dbReference>
<feature type="region of interest" description="Disordered" evidence="6">
    <location>
        <begin position="1"/>
        <end position="24"/>
    </location>
</feature>
<dbReference type="GO" id="GO:0004674">
    <property type="term" value="F:protein serine/threonine kinase activity"/>
    <property type="evidence" value="ECO:0007669"/>
    <property type="project" value="TreeGrafter"/>
</dbReference>
<dbReference type="SMART" id="SM00220">
    <property type="entry name" value="S_TKc"/>
    <property type="match status" value="1"/>
</dbReference>
<dbReference type="InterPro" id="IPR017441">
    <property type="entry name" value="Protein_kinase_ATP_BS"/>
</dbReference>
<evidence type="ECO:0000256" key="4">
    <source>
        <dbReference type="PROSITE-ProRule" id="PRU00023"/>
    </source>
</evidence>
<dbReference type="InterPro" id="IPR036770">
    <property type="entry name" value="Ankyrin_rpt-contain_sf"/>
</dbReference>
<dbReference type="InterPro" id="IPR051681">
    <property type="entry name" value="Ser/Thr_Kinases-Pseudokinases"/>
</dbReference>
<dbReference type="Gene3D" id="1.25.40.20">
    <property type="entry name" value="Ankyrin repeat-containing domain"/>
    <property type="match status" value="1"/>
</dbReference>
<dbReference type="GO" id="GO:0005524">
    <property type="term" value="F:ATP binding"/>
    <property type="evidence" value="ECO:0007669"/>
    <property type="project" value="UniProtKB-UniRule"/>
</dbReference>
<dbReference type="InterPro" id="IPR008271">
    <property type="entry name" value="Ser/Thr_kinase_AS"/>
</dbReference>
<name>A0A7C8JR93_ORBOL</name>
<evidence type="ECO:0000256" key="5">
    <source>
        <dbReference type="PROSITE-ProRule" id="PRU10141"/>
    </source>
</evidence>
<dbReference type="PROSITE" id="PS00108">
    <property type="entry name" value="PROTEIN_KINASE_ST"/>
    <property type="match status" value="1"/>
</dbReference>
<feature type="binding site" evidence="5">
    <location>
        <position position="156"/>
    </location>
    <ligand>
        <name>ATP</name>
        <dbReference type="ChEBI" id="CHEBI:30616"/>
    </ligand>
</feature>
<organism evidence="8 9">
    <name type="scientific">Orbilia oligospora</name>
    <name type="common">Nematode-trapping fungus</name>
    <name type="synonym">Arthrobotrys oligospora</name>
    <dbReference type="NCBI Taxonomy" id="2813651"/>
    <lineage>
        <taxon>Eukaryota</taxon>
        <taxon>Fungi</taxon>
        <taxon>Dikarya</taxon>
        <taxon>Ascomycota</taxon>
        <taxon>Pezizomycotina</taxon>
        <taxon>Orbiliomycetes</taxon>
        <taxon>Orbiliales</taxon>
        <taxon>Orbiliaceae</taxon>
        <taxon>Orbilia</taxon>
    </lineage>
</organism>
<dbReference type="PROSITE" id="PS00107">
    <property type="entry name" value="PROTEIN_KINASE_ATP"/>
    <property type="match status" value="1"/>
</dbReference>
<feature type="domain" description="Protein kinase" evidence="7">
    <location>
        <begin position="129"/>
        <end position="571"/>
    </location>
</feature>
<dbReference type="PROSITE" id="PS50011">
    <property type="entry name" value="PROTEIN_KINASE_DOM"/>
    <property type="match status" value="1"/>
</dbReference>
<accession>A0A7C8JR93</accession>
<keyword evidence="4" id="KW-0040">ANK repeat</keyword>
<comment type="similarity">
    <text evidence="1">Belongs to the protein kinase superfamily. TKL Ser/Thr protein kinase family.</text>
</comment>
<dbReference type="InterPro" id="IPR002110">
    <property type="entry name" value="Ankyrin_rpt"/>
</dbReference>
<dbReference type="Proteomes" id="UP000480548">
    <property type="component" value="Unassembled WGS sequence"/>
</dbReference>
<keyword evidence="2 5" id="KW-0547">Nucleotide-binding</keyword>
<dbReference type="InterPro" id="IPR011009">
    <property type="entry name" value="Kinase-like_dom_sf"/>
</dbReference>
<evidence type="ECO:0000259" key="7">
    <source>
        <dbReference type="PROSITE" id="PS50011"/>
    </source>
</evidence>
<evidence type="ECO:0000256" key="6">
    <source>
        <dbReference type="SAM" id="MobiDB-lite"/>
    </source>
</evidence>
<evidence type="ECO:0000256" key="3">
    <source>
        <dbReference type="ARBA" id="ARBA00022840"/>
    </source>
</evidence>
<evidence type="ECO:0000313" key="9">
    <source>
        <dbReference type="Proteomes" id="UP000480548"/>
    </source>
</evidence>
<dbReference type="SMART" id="SM00248">
    <property type="entry name" value="ANK"/>
    <property type="match status" value="6"/>
</dbReference>
<dbReference type="PROSITE" id="PS50297">
    <property type="entry name" value="ANK_REP_REGION"/>
    <property type="match status" value="1"/>
</dbReference>
<proteinExistence type="inferred from homology"/>
<feature type="repeat" description="ANK" evidence="4">
    <location>
        <begin position="1212"/>
        <end position="1244"/>
    </location>
</feature>
<dbReference type="Pfam" id="PF00069">
    <property type="entry name" value="Pkinase"/>
    <property type="match status" value="1"/>
</dbReference>
<evidence type="ECO:0000256" key="1">
    <source>
        <dbReference type="ARBA" id="ARBA00005843"/>
    </source>
</evidence>
<reference evidence="8 9" key="1">
    <citation type="submission" date="2019-06" db="EMBL/GenBank/DDBJ databases">
        <authorList>
            <person name="Palmer J.M."/>
        </authorList>
    </citation>
    <scope>NUCLEOTIDE SEQUENCE [LARGE SCALE GENOMIC DNA]</scope>
    <source>
        <strain evidence="8 9">TWF703</strain>
    </source>
</reference>
<dbReference type="Gene3D" id="1.10.510.10">
    <property type="entry name" value="Transferase(Phosphotransferase) domain 1"/>
    <property type="match status" value="1"/>
</dbReference>
<dbReference type="InterPro" id="IPR000719">
    <property type="entry name" value="Prot_kinase_dom"/>
</dbReference>
<sequence length="1507" mass="169059">MTDISYDFGSTSSSEHRPQSNEFSHLAEQNSIDFESFNYSNLSNGGESAIQSDLWAVEDMMSDLVIESGFQLARVEAASDTKDSNEDKIRRERKVSLFEMNNDGASTLGVIFTAQRLGVPVLDFTDIDDLSENPIGSGASAQVYSGKLKGRLVAVKYFLSDPGTLRRRKGKALLRGEENKTKTSVTKKYSSHAQQQMNSVVEEMTMMAHAGMQPQPNIAELLGIGIREIEPTPQGDNALFDSEASNVQIALFMELADTTTPTLAHWIEGGFVAPENVGAKALILSDIINGILTLHERHITHGDIKPENILMFSTLERPVAKVSDFGLSDVRFRSMRKVAGGTELWAAPEVKLESFDKEWAGSQQRDVYSFGLVAYYTLLGRKHSMHYIDEETLEETPVHIDLPRRLRNSYWLRGSEKYRDLDPGENEDANTLRVQIQALTLLESWQRTETKDYFDYLNSETVSTLHAAMIQVVWPGRMQERNQRIGDVVIGSDFWISNVQGVVIVDLALKAGFLEWELSGIGKDSPADKDEPKANIGFISAGIYALNACLERDPEKRPSMQQLKDILQYALPSCHMRTSASYGLYSLIETCSVQETGKPKWLNPDSKGISIPRKHSTDDQPFQYQAESAPAPLESLGSFLDAWIRLMPLIESEIESYDSLVDRFRAYSVCFTAASKSPNHPKAKYYHQYLMEHNTQINWDSFSALYILWLLQQYPHEDHDSDAPKTEFIKVKTDLQQITANVLPIDPDEISDAFQHACKDTPQPVAAYKKLVDRTLKQYLGRGLGRYKPCRVDTPGIVASLTQDFSKKVSEIKKRIQQALSSNDEMIARDIQRTLQKERSELSEDDIAYLTLYAAEECSREQLIPRCRLLSIMVGSSIEEYINKSEIMQLAFESHSIQSHHTIRGLFLRVLRNWSVILQPKVLALTILYDIDVVGDSLLKTLQSEISLGSWTPKDPDAMAKVISTPVNLNSPHYALAVTRSRESSCLTWAESFPLLHISVMVDNVRTFQALLTEIDPIEINAFASGSFHLLHLAALRRNPFIIARLLISDPRFQVDPDVRIKGPSLGYTPLHLLTRFGVMYIINTLVLPSGEGDIRTTGRDEAETGRALRLACISILLKHSRNPDTQDWEGLSPFHVYIQRGDLHAARMLLSDTRVNPCLKNFQGNSVLHIAAKPAITWEEDEANAEDPLAVLKFCLEYPAIRALVNEKNHVGMTPLALAVINDEFERVEHFVAAGADITCRDVFGTSILQNLVGKNGPTAGLRLIWELLRLEDLGLGVTRDKIRDLCRNIDNCGRNILHYACSCIHIEIPSGDGYDTPSRCLEAFIDLVLHLADDDSGLLGHCDHNGLLPTDLAKFAGYEEIAENLIREYGHGPSEGAETMRSMAMEVLTDAETFLAQHDHLKTILDFQMRHDHGSLNIFTNLVYDTRDPTDDIVMKAVLFVGSAIMFMSSNFPETIERVDALDLEARMKVLEFRGKEGERDYGPRFFELSGVEDTGPLRVDPKAK</sequence>
<evidence type="ECO:0000313" key="8">
    <source>
        <dbReference type="EMBL" id="KAF3135845.1"/>
    </source>
</evidence>
<keyword evidence="3 5" id="KW-0067">ATP-binding</keyword>
<dbReference type="PANTHER" id="PTHR44329">
    <property type="entry name" value="SERINE/THREONINE-PROTEIN KINASE TNNI3K-RELATED"/>
    <property type="match status" value="1"/>
</dbReference>
<gene>
    <name evidence="8" type="ORF">TWF703_005941</name>
</gene>
<protein>
    <recommendedName>
        <fullName evidence="7">Protein kinase domain-containing protein</fullName>
    </recommendedName>
</protein>
<evidence type="ECO:0000256" key="2">
    <source>
        <dbReference type="ARBA" id="ARBA00022741"/>
    </source>
</evidence>
<dbReference type="SUPFAM" id="SSF56112">
    <property type="entry name" value="Protein kinase-like (PK-like)"/>
    <property type="match status" value="1"/>
</dbReference>
<dbReference type="PROSITE" id="PS50088">
    <property type="entry name" value="ANK_REPEAT"/>
    <property type="match status" value="1"/>
</dbReference>